<gene>
    <name evidence="2" type="ORF">JI744_01315</name>
</gene>
<keyword evidence="1" id="KW-0732">Signal</keyword>
<accession>A0A8J7SSH1</accession>
<evidence type="ECO:0008006" key="4">
    <source>
        <dbReference type="Google" id="ProtNLM"/>
    </source>
</evidence>
<proteinExistence type="predicted"/>
<dbReference type="EMBL" id="JAESVP010000001">
    <property type="protein sequence ID" value="MBL4926732.1"/>
    <property type="molecule type" value="Genomic_DNA"/>
</dbReference>
<evidence type="ECO:0000313" key="2">
    <source>
        <dbReference type="EMBL" id="MBL4926732.1"/>
    </source>
</evidence>
<organism evidence="2 3">
    <name type="scientific">Fuscibacter oryzae</name>
    <dbReference type="NCBI Taxonomy" id="2803939"/>
    <lineage>
        <taxon>Bacteria</taxon>
        <taxon>Pseudomonadati</taxon>
        <taxon>Pseudomonadota</taxon>
        <taxon>Alphaproteobacteria</taxon>
        <taxon>Rhodobacterales</taxon>
        <taxon>Paracoccaceae</taxon>
        <taxon>Fuscibacter</taxon>
    </lineage>
</organism>
<protein>
    <recommendedName>
        <fullName evidence="4">Secreted protein</fullName>
    </recommendedName>
</protein>
<comment type="caution">
    <text evidence="2">The sequence shown here is derived from an EMBL/GenBank/DDBJ whole genome shotgun (WGS) entry which is preliminary data.</text>
</comment>
<dbReference type="RefSeq" id="WP_202657531.1">
    <property type="nucleotide sequence ID" value="NZ_JAESVP010000001.1"/>
</dbReference>
<reference evidence="2" key="1">
    <citation type="submission" date="2021-01" db="EMBL/GenBank/DDBJ databases">
        <title>Genome seq and assembly of Tabrizicola sp. KVB23.</title>
        <authorList>
            <person name="Chhetri G."/>
        </authorList>
    </citation>
    <scope>NUCLEOTIDE SEQUENCE</scope>
    <source>
        <strain evidence="2">KVB23</strain>
    </source>
</reference>
<feature type="signal peptide" evidence="1">
    <location>
        <begin position="1"/>
        <end position="23"/>
    </location>
</feature>
<feature type="chain" id="PRO_5035196432" description="Secreted protein" evidence="1">
    <location>
        <begin position="24"/>
        <end position="177"/>
    </location>
</feature>
<dbReference type="AlphaFoldDB" id="A0A8J7SSH1"/>
<evidence type="ECO:0000256" key="1">
    <source>
        <dbReference type="SAM" id="SignalP"/>
    </source>
</evidence>
<name>A0A8J7SSH1_9RHOB</name>
<evidence type="ECO:0000313" key="3">
    <source>
        <dbReference type="Proteomes" id="UP000619033"/>
    </source>
</evidence>
<keyword evidence="3" id="KW-1185">Reference proteome</keyword>
<dbReference type="Proteomes" id="UP000619033">
    <property type="component" value="Unassembled WGS sequence"/>
</dbReference>
<sequence>MKKAILGAVFAGVMALSAAPALAEAKSQIVFQHKHWQVEVIALDDGTMSCTAAVDGGSDSFTIWVFQDKSVRLQFYSTSWDFGEGQTADLQVAIGSRAPWNLTGAELYKNSVLFDLPDSDQGVNFLIEVAQGSRLYLRSADGSDVVDYSLAGSNASINALVECSDALSKGGDANPFN</sequence>